<feature type="transmembrane region" description="Helical" evidence="1">
    <location>
        <begin position="12"/>
        <end position="30"/>
    </location>
</feature>
<dbReference type="AlphaFoldDB" id="A0A2V4LA33"/>
<keyword evidence="1" id="KW-0472">Membrane</keyword>
<evidence type="ECO:0000313" key="2">
    <source>
        <dbReference type="EMBL" id="PYC28588.1"/>
    </source>
</evidence>
<sequence length="133" mass="14648">MRAGSISWQLAQTFWVGGLWLLHFVMLPALEKLGLAPLLIAEISAVLAPLLIGFAAFCALLQGMVLAQAEGLPSLWRDMRGQLLLVVLGMAAAFFVVRHWLPDAQRWLQFNYLVLALCGLVLVLQPLPGQRSE</sequence>
<evidence type="ECO:0000313" key="3">
    <source>
        <dbReference type="Proteomes" id="UP000248146"/>
    </source>
</evidence>
<organism evidence="2 3">
    <name type="scientific">Aquipseudomonas alcaligenes</name>
    <name type="common">Pseudomonas alcaligenes</name>
    <dbReference type="NCBI Taxonomy" id="43263"/>
    <lineage>
        <taxon>Bacteria</taxon>
        <taxon>Pseudomonadati</taxon>
        <taxon>Pseudomonadota</taxon>
        <taxon>Gammaproteobacteria</taxon>
        <taxon>Pseudomonadales</taxon>
        <taxon>Pseudomonadaceae</taxon>
        <taxon>Aquipseudomonas</taxon>
    </lineage>
</organism>
<dbReference type="OrthoDB" id="6894044at2"/>
<feature type="transmembrane region" description="Helical" evidence="1">
    <location>
        <begin position="107"/>
        <end position="127"/>
    </location>
</feature>
<evidence type="ECO:0000256" key="1">
    <source>
        <dbReference type="SAM" id="Phobius"/>
    </source>
</evidence>
<feature type="transmembrane region" description="Helical" evidence="1">
    <location>
        <begin position="36"/>
        <end position="61"/>
    </location>
</feature>
<keyword evidence="1" id="KW-1133">Transmembrane helix</keyword>
<keyword evidence="1" id="KW-0812">Transmembrane</keyword>
<reference evidence="2 3" key="1">
    <citation type="submission" date="2018-06" db="EMBL/GenBank/DDBJ databases">
        <title>Pseudomonas diversity within urban Lake Michigan freshwaters.</title>
        <authorList>
            <person name="Batrich M."/>
            <person name="Hatzopoulos T."/>
            <person name="Putonti C."/>
        </authorList>
    </citation>
    <scope>NUCLEOTIDE SEQUENCE [LARGE SCALE GENOMIC DNA]</scope>
    <source>
        <strain evidence="2 3">MB-090714</strain>
    </source>
</reference>
<gene>
    <name evidence="2" type="ORF">DMO17_03300</name>
</gene>
<dbReference type="Proteomes" id="UP000248146">
    <property type="component" value="Unassembled WGS sequence"/>
</dbReference>
<feature type="transmembrane region" description="Helical" evidence="1">
    <location>
        <begin position="82"/>
        <end position="101"/>
    </location>
</feature>
<comment type="caution">
    <text evidence="2">The sequence shown here is derived from an EMBL/GenBank/DDBJ whole genome shotgun (WGS) entry which is preliminary data.</text>
</comment>
<name>A0A2V4LA33_AQUAC</name>
<dbReference type="RefSeq" id="WP_110681362.1">
    <property type="nucleotide sequence ID" value="NZ_QJRX01000002.1"/>
</dbReference>
<dbReference type="EMBL" id="QJRX01000002">
    <property type="protein sequence ID" value="PYC28588.1"/>
    <property type="molecule type" value="Genomic_DNA"/>
</dbReference>
<accession>A0A2V4LA33</accession>
<protein>
    <submittedName>
        <fullName evidence="2">DUF4149 domain-containing protein</fullName>
    </submittedName>
</protein>
<proteinExistence type="predicted"/>